<name>A0A6G1BKG3_9ORYZ</name>
<evidence type="ECO:0000256" key="1">
    <source>
        <dbReference type="SAM" id="Coils"/>
    </source>
</evidence>
<dbReference type="EMBL" id="SPHZ02000012">
    <property type="protein sequence ID" value="KAF0888825.1"/>
    <property type="molecule type" value="Genomic_DNA"/>
</dbReference>
<protein>
    <submittedName>
        <fullName evidence="2">Uncharacterized protein</fullName>
    </submittedName>
</protein>
<proteinExistence type="predicted"/>
<comment type="caution">
    <text evidence="2">The sequence shown here is derived from an EMBL/GenBank/DDBJ whole genome shotgun (WGS) entry which is preliminary data.</text>
</comment>
<keyword evidence="1" id="KW-0175">Coiled coil</keyword>
<gene>
    <name evidence="2" type="ORF">E2562_019336</name>
</gene>
<reference evidence="2 3" key="1">
    <citation type="submission" date="2019-11" db="EMBL/GenBank/DDBJ databases">
        <title>Whole genome sequence of Oryza granulata.</title>
        <authorList>
            <person name="Li W."/>
        </authorList>
    </citation>
    <scope>NUCLEOTIDE SEQUENCE [LARGE SCALE GENOMIC DNA]</scope>
    <source>
        <strain evidence="3">cv. Menghai</strain>
        <tissue evidence="2">Leaf</tissue>
    </source>
</reference>
<dbReference type="AlphaFoldDB" id="A0A6G1BKG3"/>
<keyword evidence="3" id="KW-1185">Reference proteome</keyword>
<dbReference type="Proteomes" id="UP000479710">
    <property type="component" value="Unassembled WGS sequence"/>
</dbReference>
<feature type="coiled-coil region" evidence="1">
    <location>
        <begin position="6"/>
        <end position="33"/>
    </location>
</feature>
<evidence type="ECO:0000313" key="3">
    <source>
        <dbReference type="Proteomes" id="UP000479710"/>
    </source>
</evidence>
<evidence type="ECO:0000313" key="2">
    <source>
        <dbReference type="EMBL" id="KAF0888825.1"/>
    </source>
</evidence>
<accession>A0A6G1BKG3</accession>
<sequence>MVDDEKAILERKMAAATARLEQLRRDNREMEINIIICDVIAGRRRNLDDLAPDLVDDIGKVVAKRRHEVQKRIQELRSMNSSKPT</sequence>
<organism evidence="2 3">
    <name type="scientific">Oryza meyeriana var. granulata</name>
    <dbReference type="NCBI Taxonomy" id="110450"/>
    <lineage>
        <taxon>Eukaryota</taxon>
        <taxon>Viridiplantae</taxon>
        <taxon>Streptophyta</taxon>
        <taxon>Embryophyta</taxon>
        <taxon>Tracheophyta</taxon>
        <taxon>Spermatophyta</taxon>
        <taxon>Magnoliopsida</taxon>
        <taxon>Liliopsida</taxon>
        <taxon>Poales</taxon>
        <taxon>Poaceae</taxon>
        <taxon>BOP clade</taxon>
        <taxon>Oryzoideae</taxon>
        <taxon>Oryzeae</taxon>
        <taxon>Oryzinae</taxon>
        <taxon>Oryza</taxon>
        <taxon>Oryza meyeriana</taxon>
    </lineage>
</organism>
<dbReference type="OrthoDB" id="691496at2759"/>